<feature type="transmembrane region" description="Helical" evidence="6">
    <location>
        <begin position="42"/>
        <end position="65"/>
    </location>
</feature>
<sequence length="838" mass="99030">MFFKRKRDDSTHEAIVENDSQTMDFSWRGDFKRGAFLIRKNLFTFILSILLFSSSLIFLSLGVGIKYNIIDKMCEIYDSYQLQSFSIDLNYSYNDKSKFTLHQDFLDEVKKSADIYRPDSFHLDFEETIPLFRDDLAKENKKHYKYSSIPNCYGEPGLQSLAVDDDFLKKSGFSLSSGVLPKEENDIALSLYAFKTLQDYGFVDALDSTYVLYPDDLITEENILNHYFQGVDTESKEVKYYRLTGFIDTNFEEETLGKFINTEIHYNDNTRLPNSILESLDRGSLHSCVFVPKKEKSIDKYSERTIHSRKLSYKNDDSFQYGYFPSHEHTLFFEEGKQTTQENEVLISMDGYLSLLEASLRETSRKHVYTPGEIYSDIYQEHPLSYTYSNRDDVYHVYIPDSAIHAIAFGHYKEFKDTETFKNFYENKDVEKYGKNQNHNLYITSYDPLTYEYPWETDFDYELTSEDEMELYECLQIYLYHVYSRDIKEDSYYQPLKEKISTLTQEFDSSTPVDNYGLYQELSEFETYFDARYCSLFAQDFYDQYHDDPLYASIYRSIPTNDGTFRTLRALIQNGAIPEVMDHYRAYKLEQVKQKFQGKYGLIELEDRFYTYDTMENLEIVGIDFDLPNKSFLSMTEQCFQYYSGYNSSYNDGFDSFDLIIVPKKDANIRTLFELIKSYDDTENDNGYIHVYYTDYVFSGMQYRYYETFRIWLIVFSAVLMFLSIIMLGLFGYFSRKENRQELLLLKEEGANKKNIRRAFGFVNLIMLAIILHISLIGTWIASTCFIDSTRDNLYYGPGFMVQSWWIYFLIIGLASLFVLISYSILMLHSKKMMQERS</sequence>
<evidence type="ECO:0000256" key="6">
    <source>
        <dbReference type="SAM" id="Phobius"/>
    </source>
</evidence>
<keyword evidence="4 6" id="KW-1133">Transmembrane helix</keyword>
<evidence type="ECO:0000313" key="9">
    <source>
        <dbReference type="Proteomes" id="UP000593591"/>
    </source>
</evidence>
<evidence type="ECO:0000256" key="3">
    <source>
        <dbReference type="ARBA" id="ARBA00022692"/>
    </source>
</evidence>
<keyword evidence="5 6" id="KW-0472">Membrane</keyword>
<feature type="transmembrane region" description="Helical" evidence="6">
    <location>
        <begin position="711"/>
        <end position="734"/>
    </location>
</feature>
<proteinExistence type="predicted"/>
<evidence type="ECO:0000256" key="1">
    <source>
        <dbReference type="ARBA" id="ARBA00004651"/>
    </source>
</evidence>
<evidence type="ECO:0000259" key="7">
    <source>
        <dbReference type="Pfam" id="PF02687"/>
    </source>
</evidence>
<dbReference type="Proteomes" id="UP000593591">
    <property type="component" value="Chromosome"/>
</dbReference>
<name>A0A7M1XIQ1_9SPIR</name>
<dbReference type="AlphaFoldDB" id="A0A7M1XIQ1"/>
<organism evidence="8 9">
    <name type="scientific">Treponema rectale</name>
    <dbReference type="NCBI Taxonomy" id="744512"/>
    <lineage>
        <taxon>Bacteria</taxon>
        <taxon>Pseudomonadati</taxon>
        <taxon>Spirochaetota</taxon>
        <taxon>Spirochaetia</taxon>
        <taxon>Spirochaetales</taxon>
        <taxon>Treponemataceae</taxon>
        <taxon>Treponema</taxon>
    </lineage>
</organism>
<accession>A0A7M1XIQ1</accession>
<reference evidence="8 9" key="1">
    <citation type="submission" date="2018-08" db="EMBL/GenBank/DDBJ databases">
        <title>The first complete genome of Treponema rectale (CHPAT), a commensal spirochete of the bovine rectum.</title>
        <authorList>
            <person name="Staton G.J."/>
            <person name="Clegg S.R."/>
            <person name="Carter S.D."/>
            <person name="Radford A.D."/>
            <person name="Darby A."/>
            <person name="Hall N."/>
            <person name="Birtles R.J."/>
            <person name="Evans N.J."/>
        </authorList>
    </citation>
    <scope>NUCLEOTIDE SEQUENCE [LARGE SCALE GENOMIC DNA]</scope>
    <source>
        <strain evidence="8 9">CHPA</strain>
    </source>
</reference>
<protein>
    <submittedName>
        <fullName evidence="8">ABC transporter permease</fullName>
    </submittedName>
</protein>
<evidence type="ECO:0000256" key="5">
    <source>
        <dbReference type="ARBA" id="ARBA00023136"/>
    </source>
</evidence>
<feature type="transmembrane region" description="Helical" evidence="6">
    <location>
        <begin position="805"/>
        <end position="828"/>
    </location>
</feature>
<dbReference type="KEGG" id="trc:DYE49_00355"/>
<evidence type="ECO:0000256" key="4">
    <source>
        <dbReference type="ARBA" id="ARBA00022989"/>
    </source>
</evidence>
<feature type="domain" description="ABC3 transporter permease C-terminal" evidence="7">
    <location>
        <begin position="714"/>
        <end position="827"/>
    </location>
</feature>
<comment type="subcellular location">
    <subcellularLocation>
        <location evidence="1">Cell membrane</location>
        <topology evidence="1">Multi-pass membrane protein</topology>
    </subcellularLocation>
</comment>
<dbReference type="InterPro" id="IPR003838">
    <property type="entry name" value="ABC3_permease_C"/>
</dbReference>
<keyword evidence="2" id="KW-1003">Cell membrane</keyword>
<feature type="transmembrane region" description="Helical" evidence="6">
    <location>
        <begin position="762"/>
        <end position="782"/>
    </location>
</feature>
<dbReference type="GO" id="GO:0005886">
    <property type="term" value="C:plasma membrane"/>
    <property type="evidence" value="ECO:0007669"/>
    <property type="project" value="UniProtKB-SubCell"/>
</dbReference>
<evidence type="ECO:0000256" key="2">
    <source>
        <dbReference type="ARBA" id="ARBA00022475"/>
    </source>
</evidence>
<evidence type="ECO:0000313" key="8">
    <source>
        <dbReference type="EMBL" id="QOS38990.1"/>
    </source>
</evidence>
<gene>
    <name evidence="8" type="ORF">DYE49_00355</name>
</gene>
<keyword evidence="3 6" id="KW-0812">Transmembrane</keyword>
<dbReference type="Pfam" id="PF02687">
    <property type="entry name" value="FtsX"/>
    <property type="match status" value="1"/>
</dbReference>
<dbReference type="EMBL" id="CP031517">
    <property type="protein sequence ID" value="QOS38990.1"/>
    <property type="molecule type" value="Genomic_DNA"/>
</dbReference>